<dbReference type="GO" id="GO:0055085">
    <property type="term" value="P:transmembrane transport"/>
    <property type="evidence" value="ECO:0007669"/>
    <property type="project" value="InterPro"/>
</dbReference>
<dbReference type="NCBIfam" id="NF037995">
    <property type="entry name" value="TRAP_S1"/>
    <property type="match status" value="1"/>
</dbReference>
<dbReference type="Proteomes" id="UP000199649">
    <property type="component" value="Chromosome I"/>
</dbReference>
<protein>
    <submittedName>
        <fullName evidence="3">TRAP-type C4-dicarboxylate transport system, substrate-binding protein</fullName>
    </submittedName>
</protein>
<feature type="signal peptide" evidence="2">
    <location>
        <begin position="1"/>
        <end position="21"/>
    </location>
</feature>
<sequence>MKNFKRAAAVAAAGMLAISMAACSSGGPGGSSAAPQGDGEARQLQLATYLGPETPYGAALQWAVDELEQRSEGDLTIEVYWEGALLGGPDVLSGVAQGRADMGLTTPNYSPAELPLTQIMTLPFVTSDVAGVQDAFMELYSSNEAYQAEWNDLGLHMLNVQAVTPVIMLGRDAPSGYDWIAGKSLRATSLMGNAVQAAGGNPVALALPEVYESAQRGLIDGVTSLNLGTVPSTSLQELVPHVADPGAGIYSLTNVFINQSTYDSLSADQQSVLDEVMLDMNDEYLSVLQEFDTEACDLILEAGGSVTIWDESETQEWADAVGETAFDSWLQAAGPDGQAFYDEYLSLVESSEGSADYVDGMAACADRD</sequence>
<evidence type="ECO:0000313" key="4">
    <source>
        <dbReference type="Proteomes" id="UP000199649"/>
    </source>
</evidence>
<evidence type="ECO:0000313" key="3">
    <source>
        <dbReference type="EMBL" id="SDS14343.1"/>
    </source>
</evidence>
<dbReference type="STRING" id="684552.SAMN04489719_1639"/>
<evidence type="ECO:0000256" key="2">
    <source>
        <dbReference type="SAM" id="SignalP"/>
    </source>
</evidence>
<feature type="chain" id="PRO_5038697566" evidence="2">
    <location>
        <begin position="22"/>
        <end position="368"/>
    </location>
</feature>
<dbReference type="RefSeq" id="WP_092666556.1">
    <property type="nucleotide sequence ID" value="NZ_LT629734.1"/>
</dbReference>
<dbReference type="PANTHER" id="PTHR33376">
    <property type="match status" value="1"/>
</dbReference>
<dbReference type="Gene3D" id="3.40.190.170">
    <property type="entry name" value="Bacterial extracellular solute-binding protein, family 7"/>
    <property type="match status" value="1"/>
</dbReference>
<dbReference type="EMBL" id="LT629734">
    <property type="protein sequence ID" value="SDS14343.1"/>
    <property type="molecule type" value="Genomic_DNA"/>
</dbReference>
<evidence type="ECO:0000256" key="1">
    <source>
        <dbReference type="ARBA" id="ARBA00022729"/>
    </source>
</evidence>
<reference evidence="4" key="1">
    <citation type="submission" date="2016-10" db="EMBL/GenBank/DDBJ databases">
        <authorList>
            <person name="Varghese N."/>
            <person name="Submissions S."/>
        </authorList>
    </citation>
    <scope>NUCLEOTIDE SEQUENCE [LARGE SCALE GENOMIC DNA]</scope>
    <source>
        <strain evidence="4">DSM 22965</strain>
    </source>
</reference>
<dbReference type="PROSITE" id="PS51257">
    <property type="entry name" value="PROKAR_LIPOPROTEIN"/>
    <property type="match status" value="1"/>
</dbReference>
<gene>
    <name evidence="3" type="ORF">SAMN04489719_1639</name>
</gene>
<keyword evidence="1 2" id="KW-0732">Signal</keyword>
<proteinExistence type="predicted"/>
<accession>A0A1H1PTB9</accession>
<name>A0A1H1PTB9_9MICO</name>
<dbReference type="InterPro" id="IPR018389">
    <property type="entry name" value="DctP_fam"/>
</dbReference>
<dbReference type="Pfam" id="PF03480">
    <property type="entry name" value="DctP"/>
    <property type="match status" value="1"/>
</dbReference>
<organism evidence="3 4">
    <name type="scientific">Agrococcus carbonis</name>
    <dbReference type="NCBI Taxonomy" id="684552"/>
    <lineage>
        <taxon>Bacteria</taxon>
        <taxon>Bacillati</taxon>
        <taxon>Actinomycetota</taxon>
        <taxon>Actinomycetes</taxon>
        <taxon>Micrococcales</taxon>
        <taxon>Microbacteriaceae</taxon>
        <taxon>Agrococcus</taxon>
    </lineage>
</organism>
<dbReference type="OrthoDB" id="9815946at2"/>
<dbReference type="AlphaFoldDB" id="A0A1H1PTB9"/>
<keyword evidence="4" id="KW-1185">Reference proteome</keyword>
<dbReference type="PANTHER" id="PTHR33376:SF15">
    <property type="entry name" value="BLL6794 PROTEIN"/>
    <property type="match status" value="1"/>
</dbReference>
<dbReference type="InterPro" id="IPR038404">
    <property type="entry name" value="TRAP_DctP_sf"/>
</dbReference>